<feature type="compositionally biased region" description="Polar residues" evidence="1">
    <location>
        <begin position="244"/>
        <end position="257"/>
    </location>
</feature>
<dbReference type="HOGENOM" id="CLU_053893_0_0_1"/>
<evidence type="ECO:0000256" key="2">
    <source>
        <dbReference type="SAM" id="Phobius"/>
    </source>
</evidence>
<name>A0A093VVN6_TALMA</name>
<reference key="1">
    <citation type="journal article" date="2014" name="PLoS Genet.">
        <title>Signature Gene Expression Reveals Novel Clues to the Molecular Mechanisms of Dimorphic Transition in Penicillium marneffei.</title>
        <authorList>
            <person name="Yang E."/>
            <person name="Wang G."/>
            <person name="Cai J."/>
            <person name="Woo P.C."/>
            <person name="Lau S.K."/>
            <person name="Yuen K.-Y."/>
            <person name="Chow W.-N."/>
            <person name="Lin X."/>
        </authorList>
    </citation>
    <scope>NUCLEOTIDE SEQUENCE [LARGE SCALE GENOMIC DNA]</scope>
    <source>
        <strain>PM1</strain>
    </source>
</reference>
<dbReference type="EMBL" id="JPOX01000006">
    <property type="protein sequence ID" value="KFX50701.1"/>
    <property type="molecule type" value="Genomic_DNA"/>
</dbReference>
<sequence length="270" mass="26696">MRSSLFLAGIYVLAATVSGTAEPEKRDGLSSLGDILSPTLAATAPSTSEPTTTAPEPATHTTAATSADPTTSAEPTKSSSSSSSTTSTTSSSKTSSSTSTLEPPSTTTDPAAAKTTTTSDPPSTTSAAPSSETDTTITRTTTIGGVATTETSTSSASSTSSTGTSSPSFSSGSSGASSGLSKSAKNTIIGVVVGVGGAIILAGVAFVAWRVWGRNKHDPDNDEDDLMSAGTAVGSNLREKAPSPASSGTPFRSTLDQYHNPGPVNAASNF</sequence>
<dbReference type="AlphaFoldDB" id="A0A093VVN6"/>
<evidence type="ECO:0000256" key="1">
    <source>
        <dbReference type="SAM" id="MobiDB-lite"/>
    </source>
</evidence>
<keyword evidence="2" id="KW-0812">Transmembrane</keyword>
<comment type="caution">
    <text evidence="4">The sequence shown here is derived from an EMBL/GenBank/DDBJ whole genome shotgun (WGS) entry which is preliminary data.</text>
</comment>
<feature type="chain" id="PRO_5001892731" evidence="3">
    <location>
        <begin position="22"/>
        <end position="270"/>
    </location>
</feature>
<keyword evidence="2" id="KW-1133">Transmembrane helix</keyword>
<reference evidence="4" key="2">
    <citation type="journal article" date="2014" name="PLoS Genet.">
        <title>Signature gene expression reveals novel clues to the molecular mechanisms of dimorphic transition in Penicillium marneffei.</title>
        <authorList>
            <person name="Yang E."/>
            <person name="Wang G."/>
            <person name="Cai J."/>
            <person name="Woo P.C."/>
            <person name="Lau S.K."/>
            <person name="Yuen K.-Y."/>
            <person name="Chow W.-N."/>
            <person name="Lin X."/>
        </authorList>
    </citation>
    <scope>NUCLEOTIDE SEQUENCE</scope>
    <source>
        <strain evidence="4">PM1</strain>
    </source>
</reference>
<dbReference type="eggNOG" id="ENOG502S9EF">
    <property type="taxonomic scope" value="Eukaryota"/>
</dbReference>
<feature type="region of interest" description="Disordered" evidence="1">
    <location>
        <begin position="216"/>
        <end position="270"/>
    </location>
</feature>
<feature type="transmembrane region" description="Helical" evidence="2">
    <location>
        <begin position="188"/>
        <end position="209"/>
    </location>
</feature>
<keyword evidence="2" id="KW-0472">Membrane</keyword>
<evidence type="ECO:0000256" key="3">
    <source>
        <dbReference type="SAM" id="SignalP"/>
    </source>
</evidence>
<proteinExistence type="predicted"/>
<accession>A0A093VVN6</accession>
<protein>
    <submittedName>
        <fullName evidence="4">Microtubule-actin cross-linking factor 1</fullName>
    </submittedName>
</protein>
<organism evidence="4">
    <name type="scientific">Talaromyces marneffei PM1</name>
    <dbReference type="NCBI Taxonomy" id="1077442"/>
    <lineage>
        <taxon>Eukaryota</taxon>
        <taxon>Fungi</taxon>
        <taxon>Dikarya</taxon>
        <taxon>Ascomycota</taxon>
        <taxon>Pezizomycotina</taxon>
        <taxon>Eurotiomycetes</taxon>
        <taxon>Eurotiomycetidae</taxon>
        <taxon>Eurotiales</taxon>
        <taxon>Trichocomaceae</taxon>
        <taxon>Talaromyces</taxon>
        <taxon>Talaromyces sect. Talaromyces</taxon>
    </lineage>
</organism>
<feature type="signal peptide" evidence="3">
    <location>
        <begin position="1"/>
        <end position="21"/>
    </location>
</feature>
<keyword evidence="3" id="KW-0732">Signal</keyword>
<evidence type="ECO:0000313" key="4">
    <source>
        <dbReference type="EMBL" id="KFX50701.1"/>
    </source>
</evidence>
<feature type="region of interest" description="Disordered" evidence="1">
    <location>
        <begin position="20"/>
        <end position="182"/>
    </location>
</feature>
<gene>
    <name evidence="4" type="ORF">GQ26_0060140</name>
</gene>
<feature type="compositionally biased region" description="Low complexity" evidence="1">
    <location>
        <begin position="37"/>
        <end position="182"/>
    </location>
</feature>